<comment type="caution">
    <text evidence="2">The sequence shown here is derived from an EMBL/GenBank/DDBJ whole genome shotgun (WGS) entry which is preliminary data.</text>
</comment>
<dbReference type="AlphaFoldDB" id="A0A1Q9AJ42"/>
<evidence type="ECO:0000313" key="3">
    <source>
        <dbReference type="Proteomes" id="UP000186143"/>
    </source>
</evidence>
<feature type="region of interest" description="Disordered" evidence="1">
    <location>
        <begin position="1"/>
        <end position="42"/>
    </location>
</feature>
<reference evidence="2 3" key="1">
    <citation type="submission" date="2016-09" db="EMBL/GenBank/DDBJ databases">
        <title>Rhizobium sp. nov., a novel species isolated from the rice rhizosphere.</title>
        <authorList>
            <person name="Zhao J."/>
            <person name="Zhang X."/>
        </authorList>
    </citation>
    <scope>NUCLEOTIDE SEQUENCE [LARGE SCALE GENOMIC DNA]</scope>
    <source>
        <strain evidence="2 3">MH17</strain>
    </source>
</reference>
<sequence length="220" mass="24378">MQVDSRSNPGQTGENRNARQVRVAGAAETSTRPTTTVQVGGVTSGFDPSSRVALSAEAMLFLSYGTKRAPVAEKYPPLTHDEWANKLSPQLAAREYQAFGRYTETGDYKAYYRAFIDYYDNLRPEDQTSLRYFGTRDAAVAGLRSMDYSDGTETGTKVFTTLVSALLDGEKTDLDTPERPASNMIAGDMFGWEAPAFSYDDGSERRGPLSEIEKFYTEDF</sequence>
<feature type="compositionally biased region" description="Polar residues" evidence="1">
    <location>
        <begin position="1"/>
        <end position="15"/>
    </location>
</feature>
<dbReference type="EMBL" id="MKIO01000029">
    <property type="protein sequence ID" value="OLP55255.1"/>
    <property type="molecule type" value="Genomic_DNA"/>
</dbReference>
<evidence type="ECO:0000256" key="1">
    <source>
        <dbReference type="SAM" id="MobiDB-lite"/>
    </source>
</evidence>
<evidence type="ECO:0000313" key="2">
    <source>
        <dbReference type="EMBL" id="OLP55255.1"/>
    </source>
</evidence>
<dbReference type="Proteomes" id="UP000186143">
    <property type="component" value="Unassembled WGS sequence"/>
</dbReference>
<proteinExistence type="predicted"/>
<gene>
    <name evidence="2" type="ORF">BJF92_22015</name>
</gene>
<accession>A0A1Q9AJ42</accession>
<dbReference type="STRING" id="1672749.BJF92_22015"/>
<dbReference type="RefSeq" id="WP_075634803.1">
    <property type="nucleotide sequence ID" value="NZ_MKIO01000029.1"/>
</dbReference>
<organism evidence="2 3">
    <name type="scientific">Xaviernesmea rhizosphaerae</name>
    <dbReference type="NCBI Taxonomy" id="1672749"/>
    <lineage>
        <taxon>Bacteria</taxon>
        <taxon>Pseudomonadati</taxon>
        <taxon>Pseudomonadota</taxon>
        <taxon>Alphaproteobacteria</taxon>
        <taxon>Hyphomicrobiales</taxon>
        <taxon>Rhizobiaceae</taxon>
        <taxon>Rhizobium/Agrobacterium group</taxon>
        <taxon>Xaviernesmea</taxon>
    </lineage>
</organism>
<evidence type="ECO:0008006" key="4">
    <source>
        <dbReference type="Google" id="ProtNLM"/>
    </source>
</evidence>
<name>A0A1Q9AJ42_9HYPH</name>
<protein>
    <recommendedName>
        <fullName evidence="4">Biotin biosynthesis protein BioC</fullName>
    </recommendedName>
</protein>